<dbReference type="CDD" id="cd06558">
    <property type="entry name" value="crotonase-like"/>
    <property type="match status" value="1"/>
</dbReference>
<dbReference type="Pfam" id="PF02737">
    <property type="entry name" value="3HCDH_N"/>
    <property type="match status" value="1"/>
</dbReference>
<dbReference type="GO" id="GO:0003857">
    <property type="term" value="F:(3S)-3-hydroxyacyl-CoA dehydrogenase (NAD+) activity"/>
    <property type="evidence" value="ECO:0007669"/>
    <property type="project" value="UniProtKB-EC"/>
</dbReference>
<dbReference type="PANTHER" id="PTHR48075:SF7">
    <property type="entry name" value="3-HYDROXYACYL-COA DEHYDROGENASE-RELATED"/>
    <property type="match status" value="1"/>
</dbReference>
<evidence type="ECO:0000313" key="11">
    <source>
        <dbReference type="EMBL" id="MBB5347059.1"/>
    </source>
</evidence>
<dbReference type="InterPro" id="IPR001753">
    <property type="entry name" value="Enoyl-CoA_hydra/iso"/>
</dbReference>
<dbReference type="InterPro" id="IPR036291">
    <property type="entry name" value="NAD(P)-bd_dom_sf"/>
</dbReference>
<organism evidence="11 12">
    <name type="scientific">Desulfoprunum benzoelyticum</name>
    <dbReference type="NCBI Taxonomy" id="1506996"/>
    <lineage>
        <taxon>Bacteria</taxon>
        <taxon>Pseudomonadati</taxon>
        <taxon>Thermodesulfobacteriota</taxon>
        <taxon>Desulfobulbia</taxon>
        <taxon>Desulfobulbales</taxon>
        <taxon>Desulfobulbaceae</taxon>
        <taxon>Desulfoprunum</taxon>
    </lineage>
</organism>
<dbReference type="UniPathway" id="UPA00659"/>
<comment type="catalytic activity">
    <reaction evidence="7">
        <text>a (3S)-3-hydroxyacyl-CoA + NAD(+) = a 3-oxoacyl-CoA + NADH + H(+)</text>
        <dbReference type="Rhea" id="RHEA:22432"/>
        <dbReference type="ChEBI" id="CHEBI:15378"/>
        <dbReference type="ChEBI" id="CHEBI:57318"/>
        <dbReference type="ChEBI" id="CHEBI:57540"/>
        <dbReference type="ChEBI" id="CHEBI:57945"/>
        <dbReference type="ChEBI" id="CHEBI:90726"/>
        <dbReference type="EC" id="1.1.1.35"/>
    </reaction>
</comment>
<dbReference type="SUPFAM" id="SSF48179">
    <property type="entry name" value="6-phosphogluconate dehydrogenase C-terminal domain-like"/>
    <property type="match status" value="2"/>
</dbReference>
<evidence type="ECO:0000313" key="12">
    <source>
        <dbReference type="Proteomes" id="UP000539642"/>
    </source>
</evidence>
<feature type="domain" description="3-hydroxyacyl-CoA dehydrogenase C-terminal" evidence="9">
    <location>
        <begin position="207"/>
        <end position="306"/>
    </location>
</feature>
<evidence type="ECO:0000259" key="9">
    <source>
        <dbReference type="Pfam" id="PF00725"/>
    </source>
</evidence>
<evidence type="ECO:0000256" key="3">
    <source>
        <dbReference type="ARBA" id="ARBA00022963"/>
    </source>
</evidence>
<comment type="pathway">
    <text evidence="1">Lipid metabolism; fatty acid beta-oxidation.</text>
</comment>
<sequence>MRQINRAAVLGAGVMGATIAAHLANAGVEVLMLDIVPRELNEQEAAKGLTLESPAVRNRIAANGLQGLIKMKPAPFYLPEYLNLIQVGNLEDDLAKLATCDWIVEVVVEYMPIKLELLQKIAPHISATAVLSTNTSGLSVNEMAQVLPDDLKKRFLVTHFFNPPRYMRLMEIVPCRETDPQVVQDLADFLATRTGKGIVYGKDTVNFIANRIGVYAIYKGIQHMMDLGMTVEEVDAMAGPVTARPKSAAFRTADLVGLDTLAHVGTNSYNLAPNDEEREVFKLPPFMAKMIENKQLGNKTRQGFYTKKTVDGRKEILYFDYTTGEYKPIARPKYPSALLVKQIDDPGQKVKTVLGARDTGAEFAWRSIRDTLIYAVNRIPEIADDVVNVDNAMRWGFNWEIGPFEMFDAIGVRSFVKRAEADGVKVPEQLKKVESFYRYGESGRKEFYDFATEGYLPVPVKPGQIRLEILKKAGRVVEKTANCSVVDLGDGVFGFEFHSKMNAISGDILAMTHKAVKRAEQEGVGLVIGNHGANFSVGANLMMLAVAIAEGAYDDINMTIRSFQKATMAVKYAKVPVVAAPFNMALGGGCEFCLHADAVNAYAETYMGLVEIGVGLLPAGGGTKEMCLRAVELAQQYNTDPQPFIFKYFEQIAGAKVSMGAAELFNMGYLRRGDSITMDIDRLIADAKQKVLALAVNYRPRLPAVNIPAPGRGIAASIKSQLWNMMMGKFITEYELEMGTLIAQIICGGDVTAGTLVSEDYLLQLEREGFLKLCGNKKTVERIQHMLKKGKALRN</sequence>
<comment type="caution">
    <text evidence="11">The sequence shown here is derived from an EMBL/GenBank/DDBJ whole genome shotgun (WGS) entry which is preliminary data.</text>
</comment>
<reference evidence="11 12" key="1">
    <citation type="submission" date="2020-08" db="EMBL/GenBank/DDBJ databases">
        <title>Genomic Encyclopedia of Type Strains, Phase IV (KMG-IV): sequencing the most valuable type-strain genomes for metagenomic binning, comparative biology and taxonomic classification.</title>
        <authorList>
            <person name="Goeker M."/>
        </authorList>
    </citation>
    <scope>NUCLEOTIDE SEQUENCE [LARGE SCALE GENOMIC DNA]</scope>
    <source>
        <strain evidence="11 12">DSM 28570</strain>
    </source>
</reference>
<evidence type="ECO:0000256" key="2">
    <source>
        <dbReference type="ARBA" id="ARBA00022832"/>
    </source>
</evidence>
<evidence type="ECO:0000256" key="8">
    <source>
        <dbReference type="SAM" id="SignalP"/>
    </source>
</evidence>
<evidence type="ECO:0000256" key="4">
    <source>
        <dbReference type="ARBA" id="ARBA00023002"/>
    </source>
</evidence>
<dbReference type="InterPro" id="IPR006108">
    <property type="entry name" value="3HC_DH_C"/>
</dbReference>
<keyword evidence="4 11" id="KW-0560">Oxidoreductase</keyword>
<feature type="chain" id="PRO_5032596663" evidence="8">
    <location>
        <begin position="27"/>
        <end position="795"/>
    </location>
</feature>
<keyword evidence="8" id="KW-0732">Signal</keyword>
<dbReference type="Pfam" id="PF00378">
    <property type="entry name" value="ECH_1"/>
    <property type="match status" value="1"/>
</dbReference>
<evidence type="ECO:0000259" key="10">
    <source>
        <dbReference type="Pfam" id="PF02737"/>
    </source>
</evidence>
<dbReference type="InterPro" id="IPR029045">
    <property type="entry name" value="ClpP/crotonase-like_dom_sf"/>
</dbReference>
<dbReference type="Pfam" id="PF00725">
    <property type="entry name" value="3HCDH"/>
    <property type="match status" value="1"/>
</dbReference>
<keyword evidence="6" id="KW-0443">Lipid metabolism</keyword>
<dbReference type="AlphaFoldDB" id="A0A840V022"/>
<protein>
    <submittedName>
        <fullName evidence="11">3-hydroxyacyl-CoA dehydrogenase</fullName>
        <ecNumber evidence="11">1.1.1.35</ecNumber>
    </submittedName>
</protein>
<dbReference type="InterPro" id="IPR006176">
    <property type="entry name" value="3-OHacyl-CoA_DH_NAD-bd"/>
</dbReference>
<dbReference type="SUPFAM" id="SSF52096">
    <property type="entry name" value="ClpP/crotonase"/>
    <property type="match status" value="1"/>
</dbReference>
<keyword evidence="3" id="KW-0442">Lipid degradation</keyword>
<dbReference type="EMBL" id="JACHEO010000002">
    <property type="protein sequence ID" value="MBB5347059.1"/>
    <property type="molecule type" value="Genomic_DNA"/>
</dbReference>
<keyword evidence="5" id="KW-0520">NAD</keyword>
<dbReference type="RefSeq" id="WP_183348468.1">
    <property type="nucleotide sequence ID" value="NZ_JACHEO010000002.1"/>
</dbReference>
<dbReference type="Gene3D" id="3.40.50.720">
    <property type="entry name" value="NAD(P)-binding Rossmann-like Domain"/>
    <property type="match status" value="1"/>
</dbReference>
<feature type="signal peptide" evidence="8">
    <location>
        <begin position="1"/>
        <end position="26"/>
    </location>
</feature>
<dbReference type="Proteomes" id="UP000539642">
    <property type="component" value="Unassembled WGS sequence"/>
</dbReference>
<evidence type="ECO:0000256" key="5">
    <source>
        <dbReference type="ARBA" id="ARBA00023027"/>
    </source>
</evidence>
<accession>A0A840V022</accession>
<dbReference type="Gene3D" id="1.10.1040.50">
    <property type="match status" value="1"/>
</dbReference>
<keyword evidence="12" id="KW-1185">Reference proteome</keyword>
<dbReference type="GO" id="GO:0006635">
    <property type="term" value="P:fatty acid beta-oxidation"/>
    <property type="evidence" value="ECO:0007669"/>
    <property type="project" value="UniProtKB-UniPathway"/>
</dbReference>
<dbReference type="GO" id="GO:0070403">
    <property type="term" value="F:NAD+ binding"/>
    <property type="evidence" value="ECO:0007669"/>
    <property type="project" value="InterPro"/>
</dbReference>
<dbReference type="Gene3D" id="3.90.226.10">
    <property type="entry name" value="2-enoyl-CoA Hydratase, Chain A, domain 1"/>
    <property type="match status" value="1"/>
</dbReference>
<dbReference type="SUPFAM" id="SSF51735">
    <property type="entry name" value="NAD(P)-binding Rossmann-fold domains"/>
    <property type="match status" value="1"/>
</dbReference>
<feature type="domain" description="3-hydroxyacyl-CoA dehydrogenase NAD binding" evidence="10">
    <location>
        <begin position="7"/>
        <end position="203"/>
    </location>
</feature>
<dbReference type="InterPro" id="IPR008927">
    <property type="entry name" value="6-PGluconate_DH-like_C_sf"/>
</dbReference>
<evidence type="ECO:0000256" key="6">
    <source>
        <dbReference type="ARBA" id="ARBA00023098"/>
    </source>
</evidence>
<proteinExistence type="predicted"/>
<evidence type="ECO:0000256" key="7">
    <source>
        <dbReference type="ARBA" id="ARBA00049556"/>
    </source>
</evidence>
<keyword evidence="2" id="KW-0276">Fatty acid metabolism</keyword>
<dbReference type="EC" id="1.1.1.35" evidence="11"/>
<evidence type="ECO:0000256" key="1">
    <source>
        <dbReference type="ARBA" id="ARBA00005005"/>
    </source>
</evidence>
<gene>
    <name evidence="11" type="ORF">HNQ81_000769</name>
</gene>
<name>A0A840V022_9BACT</name>
<dbReference type="PANTHER" id="PTHR48075">
    <property type="entry name" value="3-HYDROXYACYL-COA DEHYDROGENASE FAMILY PROTEIN"/>
    <property type="match status" value="1"/>
</dbReference>